<evidence type="ECO:0000313" key="2">
    <source>
        <dbReference type="Proteomes" id="UP000441754"/>
    </source>
</evidence>
<dbReference type="EMBL" id="WJXZ01000021">
    <property type="protein sequence ID" value="MRS65917.1"/>
    <property type="molecule type" value="Genomic_DNA"/>
</dbReference>
<gene>
    <name evidence="1" type="ORF">GJJ30_31830</name>
</gene>
<dbReference type="AlphaFoldDB" id="A0A7K0EVU6"/>
<comment type="caution">
    <text evidence="1">The sequence shown here is derived from an EMBL/GenBank/DDBJ whole genome shotgun (WGS) entry which is preliminary data.</text>
</comment>
<dbReference type="Proteomes" id="UP000441754">
    <property type="component" value="Unassembled WGS sequence"/>
</dbReference>
<evidence type="ECO:0000313" key="1">
    <source>
        <dbReference type="EMBL" id="MRS65917.1"/>
    </source>
</evidence>
<keyword evidence="2" id="KW-1185">Reference proteome</keyword>
<protein>
    <submittedName>
        <fullName evidence="1">Uncharacterized protein</fullName>
    </submittedName>
</protein>
<organism evidence="1 2">
    <name type="scientific">Larkinella terrae</name>
    <dbReference type="NCBI Taxonomy" id="2025311"/>
    <lineage>
        <taxon>Bacteria</taxon>
        <taxon>Pseudomonadati</taxon>
        <taxon>Bacteroidota</taxon>
        <taxon>Cytophagia</taxon>
        <taxon>Cytophagales</taxon>
        <taxon>Spirosomataceae</taxon>
        <taxon>Larkinella</taxon>
    </lineage>
</organism>
<dbReference type="OrthoDB" id="952271at2"/>
<accession>A0A7K0EVU6</accession>
<sequence>MKTTGWETTFVYQIAKSFWLLIAVRNPTGFYLLHMQEDLNLERLRQKITTVSGAELIRLQSFLESEIQRRKQILSEIPAITLDQIPLRVQTRMTFYSIVRRRKICNLAEVGRLTLMETLAILKPADMQSMKSLNQKAYNELVGELGKLKIPHESIALWDLKMIDGKPVIAIPVQIAGSTEPTAKRDHADKL</sequence>
<name>A0A7K0EVU6_9BACT</name>
<proteinExistence type="predicted"/>
<reference evidence="1 2" key="1">
    <citation type="journal article" date="2018" name="Antonie Van Leeuwenhoek">
        <title>Larkinella terrae sp. nov., isolated from soil on Jeju Island, South Korea.</title>
        <authorList>
            <person name="Ten L.N."/>
            <person name="Jeon J."/>
            <person name="Park S.J."/>
            <person name="Park S."/>
            <person name="Lee S.Y."/>
            <person name="Kim M.K."/>
            <person name="Jung H.Y."/>
        </authorList>
    </citation>
    <scope>NUCLEOTIDE SEQUENCE [LARGE SCALE GENOMIC DNA]</scope>
    <source>
        <strain evidence="1 2">KCTC 52001</strain>
    </source>
</reference>
<dbReference type="RefSeq" id="WP_154179375.1">
    <property type="nucleotide sequence ID" value="NZ_WJXZ01000021.1"/>
</dbReference>